<dbReference type="PANTHER" id="PTHR33204">
    <property type="entry name" value="TRANSCRIPTIONAL REGULATOR, MARR FAMILY"/>
    <property type="match status" value="1"/>
</dbReference>
<evidence type="ECO:0000313" key="6">
    <source>
        <dbReference type="Proteomes" id="UP000295131"/>
    </source>
</evidence>
<dbReference type="Pfam" id="PF01638">
    <property type="entry name" value="HxlR"/>
    <property type="match status" value="1"/>
</dbReference>
<accession>A0A4R5PLE3</accession>
<keyword evidence="1" id="KW-0805">Transcription regulation</keyword>
<feature type="domain" description="HTH hxlR-type" evidence="4">
    <location>
        <begin position="11"/>
        <end position="109"/>
    </location>
</feature>
<dbReference type="InterPro" id="IPR036388">
    <property type="entry name" value="WH-like_DNA-bd_sf"/>
</dbReference>
<evidence type="ECO:0000256" key="1">
    <source>
        <dbReference type="ARBA" id="ARBA00023015"/>
    </source>
</evidence>
<dbReference type="PROSITE" id="PS51118">
    <property type="entry name" value="HTH_HXLR"/>
    <property type="match status" value="1"/>
</dbReference>
<dbReference type="InterPro" id="IPR002577">
    <property type="entry name" value="HTH_HxlR"/>
</dbReference>
<keyword evidence="6" id="KW-1185">Reference proteome</keyword>
<protein>
    <submittedName>
        <fullName evidence="5">Transcriptional regulator</fullName>
    </submittedName>
</protein>
<reference evidence="5 6" key="1">
    <citation type="journal article" date="2013" name="Int. J. Syst. Evol. Microbiol.">
        <title>Hoeflea suaedae sp. nov., an endophytic bacterium isolated from the root of the halophyte Suaeda maritima.</title>
        <authorList>
            <person name="Chung E.J."/>
            <person name="Park J.A."/>
            <person name="Pramanik P."/>
            <person name="Bibi F."/>
            <person name="Jeon C.O."/>
            <person name="Chung Y.R."/>
        </authorList>
    </citation>
    <scope>NUCLEOTIDE SEQUENCE [LARGE SCALE GENOMIC DNA]</scope>
    <source>
        <strain evidence="5 6">YC6898</strain>
    </source>
</reference>
<organism evidence="5 6">
    <name type="scientific">Pseudohoeflea suaedae</name>
    <dbReference type="NCBI Taxonomy" id="877384"/>
    <lineage>
        <taxon>Bacteria</taxon>
        <taxon>Pseudomonadati</taxon>
        <taxon>Pseudomonadota</taxon>
        <taxon>Alphaproteobacteria</taxon>
        <taxon>Hyphomicrobiales</taxon>
        <taxon>Rhizobiaceae</taxon>
        <taxon>Pseudohoeflea</taxon>
    </lineage>
</organism>
<proteinExistence type="predicted"/>
<evidence type="ECO:0000259" key="4">
    <source>
        <dbReference type="PROSITE" id="PS51118"/>
    </source>
</evidence>
<dbReference type="GO" id="GO:0003677">
    <property type="term" value="F:DNA binding"/>
    <property type="evidence" value="ECO:0007669"/>
    <property type="project" value="UniProtKB-KW"/>
</dbReference>
<name>A0A4R5PLE3_9HYPH</name>
<dbReference type="Gene3D" id="1.10.10.10">
    <property type="entry name" value="Winged helix-like DNA-binding domain superfamily/Winged helix DNA-binding domain"/>
    <property type="match status" value="1"/>
</dbReference>
<comment type="caution">
    <text evidence="5">The sequence shown here is derived from an EMBL/GenBank/DDBJ whole genome shotgun (WGS) entry which is preliminary data.</text>
</comment>
<dbReference type="Proteomes" id="UP000295131">
    <property type="component" value="Unassembled WGS sequence"/>
</dbReference>
<keyword evidence="2" id="KW-0238">DNA-binding</keyword>
<dbReference type="InterPro" id="IPR036390">
    <property type="entry name" value="WH_DNA-bd_sf"/>
</dbReference>
<keyword evidence="3" id="KW-0804">Transcription</keyword>
<gene>
    <name evidence="5" type="ORF">E2A64_00650</name>
</gene>
<sequence>MMSEEAQTFTCGLHATLALIGSKWKPLILAFLGQKSRRYGELKRCVRDASDKVLIQHLKELEADGLVKRTDFGEVPPRVEYSLTPFGESLVEALKPLCGWGEDNRKDIEASMVSSRTRKIPFNHTLA</sequence>
<evidence type="ECO:0000256" key="3">
    <source>
        <dbReference type="ARBA" id="ARBA00023163"/>
    </source>
</evidence>
<dbReference type="EMBL" id="SMSI01000001">
    <property type="protein sequence ID" value="TDH37689.1"/>
    <property type="molecule type" value="Genomic_DNA"/>
</dbReference>
<dbReference type="OrthoDB" id="9800350at2"/>
<dbReference type="SUPFAM" id="SSF46785">
    <property type="entry name" value="Winged helix' DNA-binding domain"/>
    <property type="match status" value="1"/>
</dbReference>
<evidence type="ECO:0000313" key="5">
    <source>
        <dbReference type="EMBL" id="TDH37689.1"/>
    </source>
</evidence>
<dbReference type="PANTHER" id="PTHR33204:SF29">
    <property type="entry name" value="TRANSCRIPTIONAL REGULATOR"/>
    <property type="match status" value="1"/>
</dbReference>
<dbReference type="AlphaFoldDB" id="A0A4R5PLE3"/>
<evidence type="ECO:0000256" key="2">
    <source>
        <dbReference type="ARBA" id="ARBA00023125"/>
    </source>
</evidence>